<dbReference type="InterPro" id="IPR007698">
    <property type="entry name" value="AlaDH/PNT_NAD(H)-bd"/>
</dbReference>
<protein>
    <recommendedName>
        <fullName evidence="1">proton-translocating NAD(P)(+) transhydrogenase</fullName>
        <ecNumber evidence="1">7.1.1.1</ecNumber>
    </recommendedName>
</protein>
<dbReference type="GO" id="GO:0006740">
    <property type="term" value="P:NADPH regeneration"/>
    <property type="evidence" value="ECO:0007669"/>
    <property type="project" value="TreeGrafter"/>
</dbReference>
<dbReference type="InterPro" id="IPR036291">
    <property type="entry name" value="NAD(P)-bd_dom_sf"/>
</dbReference>
<evidence type="ECO:0000313" key="8">
    <source>
        <dbReference type="Proteomes" id="UP000595437"/>
    </source>
</evidence>
<keyword evidence="8" id="KW-1185">Reference proteome</keyword>
<evidence type="ECO:0000256" key="4">
    <source>
        <dbReference type="ARBA" id="ARBA00023027"/>
    </source>
</evidence>
<organism evidence="7 8">
    <name type="scientific">Caligus rogercresseyi</name>
    <name type="common">Sea louse</name>
    <dbReference type="NCBI Taxonomy" id="217165"/>
    <lineage>
        <taxon>Eukaryota</taxon>
        <taxon>Metazoa</taxon>
        <taxon>Ecdysozoa</taxon>
        <taxon>Arthropoda</taxon>
        <taxon>Crustacea</taxon>
        <taxon>Multicrustacea</taxon>
        <taxon>Hexanauplia</taxon>
        <taxon>Copepoda</taxon>
        <taxon>Siphonostomatoida</taxon>
        <taxon>Caligidae</taxon>
        <taxon>Caligus</taxon>
    </lineage>
</organism>
<keyword evidence="3" id="KW-1278">Translocase</keyword>
<reference evidence="8" key="1">
    <citation type="submission" date="2021-01" db="EMBL/GenBank/DDBJ databases">
        <title>Caligus Genome Assembly.</title>
        <authorList>
            <person name="Gallardo-Escarate C."/>
        </authorList>
    </citation>
    <scope>NUCLEOTIDE SEQUENCE [LARGE SCALE GENOMIC DNA]</scope>
</reference>
<gene>
    <name evidence="7" type="ORF">FKW44_000807</name>
</gene>
<dbReference type="GO" id="GO:0050661">
    <property type="term" value="F:NADP binding"/>
    <property type="evidence" value="ECO:0007669"/>
    <property type="project" value="TreeGrafter"/>
</dbReference>
<evidence type="ECO:0000259" key="6">
    <source>
        <dbReference type="SMART" id="SM01002"/>
    </source>
</evidence>
<dbReference type="EMBL" id="CP045890">
    <property type="protein sequence ID" value="QQP56217.1"/>
    <property type="molecule type" value="Genomic_DNA"/>
</dbReference>
<dbReference type="GO" id="GO:0008750">
    <property type="term" value="F:proton-translocating NAD(P)+ transhydrogenase activity"/>
    <property type="evidence" value="ECO:0007669"/>
    <property type="project" value="UniProtKB-EC"/>
</dbReference>
<dbReference type="OrthoDB" id="37244at2759"/>
<comment type="catalytic activity">
    <reaction evidence="5">
        <text>NAD(+) + NADPH + H(+)(in) = NADH + NADP(+) + H(+)(out)</text>
        <dbReference type="Rhea" id="RHEA:47992"/>
        <dbReference type="ChEBI" id="CHEBI:15378"/>
        <dbReference type="ChEBI" id="CHEBI:57540"/>
        <dbReference type="ChEBI" id="CHEBI:57783"/>
        <dbReference type="ChEBI" id="CHEBI:57945"/>
        <dbReference type="ChEBI" id="CHEBI:58349"/>
        <dbReference type="EC" id="7.1.1.1"/>
    </reaction>
</comment>
<dbReference type="PANTHER" id="PTHR10160">
    <property type="entry name" value="NAD(P) TRANSHYDROGENASE"/>
    <property type="match status" value="1"/>
</dbReference>
<dbReference type="AlphaFoldDB" id="A0A7T8KHU7"/>
<sequence>MGGEFLTVEVQEDGSSDGGYAKEMSKEFLEAEMKLFHNQCKDVDILISTALIPGKTAPLLIKKYMVDDMKPGSVIVDLASEAGETWRQRCPGSFLCITA</sequence>
<evidence type="ECO:0000256" key="3">
    <source>
        <dbReference type="ARBA" id="ARBA00022967"/>
    </source>
</evidence>
<dbReference type="SMART" id="SM01002">
    <property type="entry name" value="AlaDh_PNT_C"/>
    <property type="match status" value="1"/>
</dbReference>
<dbReference type="Pfam" id="PF01262">
    <property type="entry name" value="AlaDh_PNT_C"/>
    <property type="match status" value="1"/>
</dbReference>
<dbReference type="Proteomes" id="UP000595437">
    <property type="component" value="Chromosome 1"/>
</dbReference>
<accession>A0A7T8KHU7</accession>
<evidence type="ECO:0000256" key="1">
    <source>
        <dbReference type="ARBA" id="ARBA00012943"/>
    </source>
</evidence>
<dbReference type="PANTHER" id="PTHR10160:SF19">
    <property type="entry name" value="PROTON-TRANSLOCATING NAD(P)(+) TRANSHYDROGENASE"/>
    <property type="match status" value="1"/>
</dbReference>
<dbReference type="GO" id="GO:0005743">
    <property type="term" value="C:mitochondrial inner membrane"/>
    <property type="evidence" value="ECO:0007669"/>
    <property type="project" value="TreeGrafter"/>
</dbReference>
<dbReference type="EC" id="7.1.1.1" evidence="1"/>
<evidence type="ECO:0000256" key="5">
    <source>
        <dbReference type="ARBA" id="ARBA00048202"/>
    </source>
</evidence>
<keyword evidence="4" id="KW-0520">NAD</keyword>
<evidence type="ECO:0000313" key="7">
    <source>
        <dbReference type="EMBL" id="QQP56217.1"/>
    </source>
</evidence>
<name>A0A7T8KHU7_CALRO</name>
<dbReference type="SUPFAM" id="SSF51735">
    <property type="entry name" value="NAD(P)-binding Rossmann-fold domains"/>
    <property type="match status" value="1"/>
</dbReference>
<keyword evidence="2" id="KW-0521">NADP</keyword>
<feature type="domain" description="Alanine dehydrogenase/pyridine nucleotide transhydrogenase NAD(H)-binding" evidence="6">
    <location>
        <begin position="1"/>
        <end position="96"/>
    </location>
</feature>
<proteinExistence type="predicted"/>
<dbReference type="Gene3D" id="3.40.50.720">
    <property type="entry name" value="NAD(P)-binding Rossmann-like Domain"/>
    <property type="match status" value="1"/>
</dbReference>
<evidence type="ECO:0000256" key="2">
    <source>
        <dbReference type="ARBA" id="ARBA00022857"/>
    </source>
</evidence>